<evidence type="ECO:0000256" key="1">
    <source>
        <dbReference type="SAM" id="Phobius"/>
    </source>
</evidence>
<accession>A0A0L8A4J2</accession>
<proteinExistence type="predicted"/>
<feature type="transmembrane region" description="Helical" evidence="1">
    <location>
        <begin position="78"/>
        <end position="97"/>
    </location>
</feature>
<keyword evidence="1" id="KW-0812">Transmembrane</keyword>
<organism evidence="2 3">
    <name type="scientific">Stenotrophomonas geniculata N1</name>
    <dbReference type="NCBI Taxonomy" id="1167641"/>
    <lineage>
        <taxon>Bacteria</taxon>
        <taxon>Pseudomonadati</taxon>
        <taxon>Pseudomonadota</taxon>
        <taxon>Gammaproteobacteria</taxon>
        <taxon>Lysobacterales</taxon>
        <taxon>Lysobacteraceae</taxon>
        <taxon>Stenotrophomonas</taxon>
    </lineage>
</organism>
<comment type="caution">
    <text evidence="2">The sequence shown here is derived from an EMBL/GenBank/DDBJ whole genome shotgun (WGS) entry which is preliminary data.</text>
</comment>
<evidence type="ECO:0000313" key="3">
    <source>
        <dbReference type="Proteomes" id="UP000036890"/>
    </source>
</evidence>
<protein>
    <submittedName>
        <fullName evidence="2">Uncharacterized protein</fullName>
    </submittedName>
</protein>
<gene>
    <name evidence="2" type="ORF">W7K_20460</name>
</gene>
<reference evidence="2 3" key="1">
    <citation type="journal article" date="2012" name="J. Bacteriol.">
        <title>Genome sequence of a novel nicotine-degrading strain, Pseudomonas geniculata N1.</title>
        <authorList>
            <person name="Tang H."/>
            <person name="Yu H."/>
            <person name="Tai C."/>
            <person name="Huang K."/>
            <person name="Liu Y."/>
            <person name="Wang L."/>
            <person name="Yao Y."/>
            <person name="Wu G."/>
            <person name="Xu P."/>
        </authorList>
    </citation>
    <scope>NUCLEOTIDE SEQUENCE [LARGE SCALE GENOMIC DNA]</scope>
    <source>
        <strain evidence="2 3">N1</strain>
    </source>
</reference>
<keyword evidence="1" id="KW-0472">Membrane</keyword>
<dbReference type="AlphaFoldDB" id="A0A0L8A4J2"/>
<evidence type="ECO:0000313" key="2">
    <source>
        <dbReference type="EMBL" id="KOE97302.1"/>
    </source>
</evidence>
<dbReference type="EMBL" id="AJLO02000046">
    <property type="protein sequence ID" value="KOE97302.1"/>
    <property type="molecule type" value="Genomic_DNA"/>
</dbReference>
<sequence>MSNPRCSSRIAAERLAHQPKCSWSKSEVPTAAFVRITVGSLTRTPRVWVVRYPIYRIHITLAAWFVCASGFTRPFTTFFLSAFAATVALSWLIVVLIDRPLSRLKRKLPAHVVEAR</sequence>
<dbReference type="Proteomes" id="UP000036890">
    <property type="component" value="Unassembled WGS sequence"/>
</dbReference>
<keyword evidence="1" id="KW-1133">Transmembrane helix</keyword>
<feature type="transmembrane region" description="Helical" evidence="1">
    <location>
        <begin position="53"/>
        <end position="72"/>
    </location>
</feature>
<name>A0A0L8A4J2_9GAMM</name>